<dbReference type="EMBL" id="LUUB01000080">
    <property type="protein sequence ID" value="OAF05131.1"/>
    <property type="molecule type" value="Genomic_DNA"/>
</dbReference>
<protein>
    <submittedName>
        <fullName evidence="1">Uncharacterized protein</fullName>
    </submittedName>
</protein>
<sequence>MRITLVSSLSWYKEIKGWNYFTNTTTVDIGTTPGLQTSALITKPKPTAGCFTGTDTIILCKAMGAGFMTGLYCFDPIEFWDFWGGYDVTFNWFSDNLGSGVWGAETPEPTYPLVRLPDGTLMEEVDLSGGGFTRFSVVYGGASFAIDDPNAIPALGLDRNNAIQEQRLPSLPADSTLVRELHAKEIYVVFGGAKFLINQKKFNAFNQVHLIPHGGTNQLRRIPYDGTLIKEEHDPRIYFVNKQHLHWIVDQAAWEAGCFASRNVRTVPDGALAEFGRGHDITA</sequence>
<keyword evidence="2" id="KW-1185">Reference proteome</keyword>
<dbReference type="Proteomes" id="UP000076959">
    <property type="component" value="Unassembled WGS sequence"/>
</dbReference>
<dbReference type="STRING" id="1505087.AYJ54_22015"/>
<proteinExistence type="predicted"/>
<evidence type="ECO:0000313" key="2">
    <source>
        <dbReference type="Proteomes" id="UP000076959"/>
    </source>
</evidence>
<organism evidence="1 2">
    <name type="scientific">Bradyrhizobium centrolobii</name>
    <dbReference type="NCBI Taxonomy" id="1505087"/>
    <lineage>
        <taxon>Bacteria</taxon>
        <taxon>Pseudomonadati</taxon>
        <taxon>Pseudomonadota</taxon>
        <taxon>Alphaproteobacteria</taxon>
        <taxon>Hyphomicrobiales</taxon>
        <taxon>Nitrobacteraceae</taxon>
        <taxon>Bradyrhizobium</taxon>
    </lineage>
</organism>
<comment type="caution">
    <text evidence="1">The sequence shown here is derived from an EMBL/GenBank/DDBJ whole genome shotgun (WGS) entry which is preliminary data.</text>
</comment>
<gene>
    <name evidence="1" type="ORF">AYJ54_22015</name>
</gene>
<accession>A0A176YER7</accession>
<evidence type="ECO:0000313" key="1">
    <source>
        <dbReference type="EMBL" id="OAF05131.1"/>
    </source>
</evidence>
<name>A0A176YER7_9BRAD</name>
<reference evidence="1 2" key="1">
    <citation type="submission" date="2016-03" db="EMBL/GenBank/DDBJ databases">
        <title>Draft Genome Sequence of the Strain BR 10245 (Bradyrhizobium sp.) isolated from nodules of Centrolobium paraense.</title>
        <authorList>
            <person name="Simoes-Araujo J.L.Sr."/>
            <person name="Barauna A.C."/>
            <person name="Silva K."/>
            <person name="Zilli J.E."/>
        </authorList>
    </citation>
    <scope>NUCLEOTIDE SEQUENCE [LARGE SCALE GENOMIC DNA]</scope>
    <source>
        <strain evidence="1 2">BR 10245</strain>
    </source>
</reference>
<dbReference type="AlphaFoldDB" id="A0A176YER7"/>